<proteinExistence type="predicted"/>
<sequence length="160" mass="16805">MRVTKRVIPVALIGVVATFTFAVSASAHIEPDPSSVKPGSTNTIAFGIEHGCDESPTTKMAFQIPKGATKVTPQGATGWTGEVTGRVVTFTGGPLDSNTPGEIGEIKFTAPKKTGTLYWKVVQTCEVGETRWVSKSEKADHPAPAITVGKAKKKESGQGH</sequence>
<feature type="domain" description="YncI copper-binding" evidence="2">
    <location>
        <begin position="28"/>
        <end position="84"/>
    </location>
</feature>
<feature type="region of interest" description="Disordered" evidence="1">
    <location>
        <begin position="135"/>
        <end position="160"/>
    </location>
</feature>
<dbReference type="InterPro" id="IPR012533">
    <property type="entry name" value="YcnI-copper_dom"/>
</dbReference>
<reference evidence="3" key="1">
    <citation type="submission" date="2020-05" db="EMBL/GenBank/DDBJ databases">
        <authorList>
            <person name="Chiriac C."/>
            <person name="Salcher M."/>
            <person name="Ghai R."/>
            <person name="Kavagutti S V."/>
        </authorList>
    </citation>
    <scope>NUCLEOTIDE SEQUENCE</scope>
</reference>
<dbReference type="Gene3D" id="2.60.40.2230">
    <property type="entry name" value="Uncharacterised protein YcnI-like PF07987, DUF1775"/>
    <property type="match status" value="1"/>
</dbReference>
<evidence type="ECO:0000256" key="1">
    <source>
        <dbReference type="SAM" id="MobiDB-lite"/>
    </source>
</evidence>
<evidence type="ECO:0000259" key="2">
    <source>
        <dbReference type="Pfam" id="PF07987"/>
    </source>
</evidence>
<name>A0A6J7NAI0_9ZZZZ</name>
<dbReference type="Pfam" id="PF07987">
    <property type="entry name" value="DUF1775"/>
    <property type="match status" value="2"/>
</dbReference>
<dbReference type="AlphaFoldDB" id="A0A6J7NAI0"/>
<dbReference type="InterPro" id="IPR038507">
    <property type="entry name" value="YcnI-like_sf"/>
</dbReference>
<accession>A0A6J7NAI0</accession>
<feature type="domain" description="YncI copper-binding" evidence="2">
    <location>
        <begin position="88"/>
        <end position="148"/>
    </location>
</feature>
<organism evidence="3">
    <name type="scientific">freshwater metagenome</name>
    <dbReference type="NCBI Taxonomy" id="449393"/>
    <lineage>
        <taxon>unclassified sequences</taxon>
        <taxon>metagenomes</taxon>
        <taxon>ecological metagenomes</taxon>
    </lineage>
</organism>
<gene>
    <name evidence="3" type="ORF">UFOPK3897_01688</name>
</gene>
<dbReference type="EMBL" id="CAFBOF010000073">
    <property type="protein sequence ID" value="CAB4990227.1"/>
    <property type="molecule type" value="Genomic_DNA"/>
</dbReference>
<protein>
    <submittedName>
        <fullName evidence="3">Unannotated protein</fullName>
    </submittedName>
</protein>
<evidence type="ECO:0000313" key="3">
    <source>
        <dbReference type="EMBL" id="CAB4990227.1"/>
    </source>
</evidence>